<evidence type="ECO:0000259" key="1">
    <source>
        <dbReference type="Pfam" id="PF11001"/>
    </source>
</evidence>
<sequence length="573" mass="63660">MSMFSPLPCSFPIFKVQLDSHLCPFPTFQVVFATHQINRIRPKADRMNGMEFPGALAGPAMMMPNTMLGDDELLPMPTEYPNLAYALTIPSFAHPGFLDHQLLGPTDGSDVYLQESIGLGNTTAMIPIIDPSMIGSPFAPGFPTLTGQDVVEPTMLMPSPPPLPLPLTPPMPPPTSTQLQPQPVIKTKKLRIGDRDAVYEFYSKRFALLEQRGCIFLTRILIKIICPKKRDRYPYNGPSPPWWPKPCRSKGIESICHKDPSFIPKKPRIYLLIHLLRLIAEPHARQHPHIQKVKLTMATLEEKAMLQFWSFFHEASQSVRKRPIVDEIFHVAKAEESLKAGKIDSHTIINIWPSKTLRPRYRKRSIVYKPTANDFDIELPPNMTNLAPDPQFAGSVVPSGYVPEVPLEVPAGPAPESGHGVPAPATSSSVVTLPAISLPMEMIQLPAREGEYFIDNGQEPRQEPVEPVLNVVDVAAPLLGDPYMLLLGDPHVPVLGDLYVPLLGDPYVPMVYGEQQLEYMAPDAFPQLMAFDVGQNVQLPFDAGQFDAGQNVQLPFDAEQNVQLPFFFEGVIA</sequence>
<evidence type="ECO:0000313" key="2">
    <source>
        <dbReference type="EMBL" id="KAK0707242.1"/>
    </source>
</evidence>
<dbReference type="AlphaFoldDB" id="A0AA40DNE3"/>
<keyword evidence="3" id="KW-1185">Reference proteome</keyword>
<organism evidence="2 3">
    <name type="scientific">Apiosordaria backusii</name>
    <dbReference type="NCBI Taxonomy" id="314023"/>
    <lineage>
        <taxon>Eukaryota</taxon>
        <taxon>Fungi</taxon>
        <taxon>Dikarya</taxon>
        <taxon>Ascomycota</taxon>
        <taxon>Pezizomycotina</taxon>
        <taxon>Sordariomycetes</taxon>
        <taxon>Sordariomycetidae</taxon>
        <taxon>Sordariales</taxon>
        <taxon>Lasiosphaeriaceae</taxon>
        <taxon>Apiosordaria</taxon>
    </lineage>
</organism>
<dbReference type="InterPro" id="IPR047092">
    <property type="entry name" value="AFUB_07903/YDR124W-like_hel"/>
</dbReference>
<gene>
    <name evidence="2" type="ORF">B0T21DRAFT_377438</name>
</gene>
<reference evidence="2" key="1">
    <citation type="submission" date="2023-06" db="EMBL/GenBank/DDBJ databases">
        <title>Genome-scale phylogeny and comparative genomics of the fungal order Sordariales.</title>
        <authorList>
            <consortium name="Lawrence Berkeley National Laboratory"/>
            <person name="Hensen N."/>
            <person name="Bonometti L."/>
            <person name="Westerberg I."/>
            <person name="Brannstrom I.O."/>
            <person name="Guillou S."/>
            <person name="Cros-Aarteil S."/>
            <person name="Calhoun S."/>
            <person name="Haridas S."/>
            <person name="Kuo A."/>
            <person name="Mondo S."/>
            <person name="Pangilinan J."/>
            <person name="Riley R."/>
            <person name="Labutti K."/>
            <person name="Andreopoulos B."/>
            <person name="Lipzen A."/>
            <person name="Chen C."/>
            <person name="Yanf M."/>
            <person name="Daum C."/>
            <person name="Ng V."/>
            <person name="Clum A."/>
            <person name="Steindorff A."/>
            <person name="Ohm R."/>
            <person name="Martin F."/>
            <person name="Silar P."/>
            <person name="Natvig D."/>
            <person name="Lalanne C."/>
            <person name="Gautier V."/>
            <person name="Ament-Velasquez S.L."/>
            <person name="Kruys A."/>
            <person name="Hutchinson M.I."/>
            <person name="Powell A.J."/>
            <person name="Barry K."/>
            <person name="Miller A.N."/>
            <person name="Grigoriev I.V."/>
            <person name="Debuchy R."/>
            <person name="Gladieux P."/>
            <person name="Thoren M.H."/>
            <person name="Johannesson H."/>
        </authorList>
    </citation>
    <scope>NUCLEOTIDE SEQUENCE</scope>
    <source>
        <strain evidence="2">CBS 540.89</strain>
    </source>
</reference>
<name>A0AA40DNE3_9PEZI</name>
<dbReference type="PANTHER" id="PTHR36102:SF1">
    <property type="entry name" value="YDR124W-LIKE HELICAL BUNDLE DOMAIN-CONTAINING PROTEIN"/>
    <property type="match status" value="1"/>
</dbReference>
<dbReference type="InterPro" id="IPR021264">
    <property type="entry name" value="AFUB_079030/YDR124W-like"/>
</dbReference>
<evidence type="ECO:0000313" key="3">
    <source>
        <dbReference type="Proteomes" id="UP001172159"/>
    </source>
</evidence>
<feature type="domain" description="Subtelomeric hrmA-associated cluster protein AFUB-079030/YDR124W-like helical bundle" evidence="1">
    <location>
        <begin position="191"/>
        <end position="333"/>
    </location>
</feature>
<dbReference type="EMBL" id="JAUKTV010000019">
    <property type="protein sequence ID" value="KAK0707242.1"/>
    <property type="molecule type" value="Genomic_DNA"/>
</dbReference>
<comment type="caution">
    <text evidence="2">The sequence shown here is derived from an EMBL/GenBank/DDBJ whole genome shotgun (WGS) entry which is preliminary data.</text>
</comment>
<dbReference type="PANTHER" id="PTHR36102">
    <property type="entry name" value="CHROMOSOME 10, WHOLE GENOME SHOTGUN SEQUENCE"/>
    <property type="match status" value="1"/>
</dbReference>
<dbReference type="Pfam" id="PF11001">
    <property type="entry name" value="AFUB_07903_YDR124W_hel"/>
    <property type="match status" value="1"/>
</dbReference>
<protein>
    <recommendedName>
        <fullName evidence="1">Subtelomeric hrmA-associated cluster protein AFUB-079030/YDR124W-like helical bundle domain-containing protein</fullName>
    </recommendedName>
</protein>
<accession>A0AA40DNE3</accession>
<dbReference type="Proteomes" id="UP001172159">
    <property type="component" value="Unassembled WGS sequence"/>
</dbReference>
<proteinExistence type="predicted"/>